<dbReference type="AlphaFoldDB" id="A0A4R3LA55"/>
<evidence type="ECO:0000313" key="4">
    <source>
        <dbReference type="Proteomes" id="UP000294599"/>
    </source>
</evidence>
<dbReference type="EMBL" id="SMAF01000017">
    <property type="protein sequence ID" value="TCS96005.1"/>
    <property type="molecule type" value="Genomic_DNA"/>
</dbReference>
<dbReference type="InterPro" id="IPR000468">
    <property type="entry name" value="Barstar"/>
</dbReference>
<dbReference type="SUPFAM" id="SSF52038">
    <property type="entry name" value="Barstar-related"/>
    <property type="match status" value="1"/>
</dbReference>
<evidence type="ECO:0000313" key="3">
    <source>
        <dbReference type="EMBL" id="TCS96005.1"/>
    </source>
</evidence>
<dbReference type="Gene3D" id="3.30.370.10">
    <property type="entry name" value="Barstar-like"/>
    <property type="match status" value="1"/>
</dbReference>
<reference evidence="3 4" key="1">
    <citation type="submission" date="2019-03" db="EMBL/GenBank/DDBJ databases">
        <title>Genomic Encyclopedia of Type Strains, Phase IV (KMG-IV): sequencing the most valuable type-strain genomes for metagenomic binning, comparative biology and taxonomic classification.</title>
        <authorList>
            <person name="Goeker M."/>
        </authorList>
    </citation>
    <scope>NUCLEOTIDE SEQUENCE [LARGE SCALE GENOMIC DNA]</scope>
    <source>
        <strain evidence="3 4">DSM 21944</strain>
    </source>
</reference>
<dbReference type="Pfam" id="PF01337">
    <property type="entry name" value="Barstar"/>
    <property type="match status" value="1"/>
</dbReference>
<evidence type="ECO:0000259" key="2">
    <source>
        <dbReference type="Pfam" id="PF01337"/>
    </source>
</evidence>
<dbReference type="RefSeq" id="WP_123522826.1">
    <property type="nucleotide sequence ID" value="NZ_JBHLWF010000008.1"/>
</dbReference>
<organism evidence="3 4">
    <name type="scientific">Pseudofulvimonas gallinarii</name>
    <dbReference type="NCBI Taxonomy" id="634155"/>
    <lineage>
        <taxon>Bacteria</taxon>
        <taxon>Pseudomonadati</taxon>
        <taxon>Pseudomonadota</taxon>
        <taxon>Gammaproteobacteria</taxon>
        <taxon>Lysobacterales</taxon>
        <taxon>Rhodanobacteraceae</taxon>
        <taxon>Pseudofulvimonas</taxon>
    </lineage>
</organism>
<gene>
    <name evidence="3" type="ORF">EDC25_11716</name>
</gene>
<sequence length="141" mass="15897">MTFGEWTAWLRQHGEAGVFFIEPGERPDLFAAARGLDFATVRLDLADCRRSDDLFARMAAVFRFPEWFGDNWDALADCLADLSWWLARGYVLVIGNSGAFREADPASWRMLLDVLADTADSWRDAAVPFWSFVTDPPADDA</sequence>
<accession>A0A4R3LA55</accession>
<dbReference type="CDD" id="cd05141">
    <property type="entry name" value="Barstar_evA4336-like"/>
    <property type="match status" value="1"/>
</dbReference>
<protein>
    <submittedName>
        <fullName evidence="3">Barstar (Barnase inhibitor)</fullName>
    </submittedName>
</protein>
<keyword evidence="4" id="KW-1185">Reference proteome</keyword>
<comment type="similarity">
    <text evidence="1">Belongs to the barstar family.</text>
</comment>
<evidence type="ECO:0000256" key="1">
    <source>
        <dbReference type="ARBA" id="ARBA00006845"/>
    </source>
</evidence>
<comment type="caution">
    <text evidence="3">The sequence shown here is derived from an EMBL/GenBank/DDBJ whole genome shotgun (WGS) entry which is preliminary data.</text>
</comment>
<feature type="domain" description="Barstar (barnase inhibitor)" evidence="2">
    <location>
        <begin position="39"/>
        <end position="133"/>
    </location>
</feature>
<proteinExistence type="inferred from homology"/>
<name>A0A4R3LA55_9GAMM</name>
<dbReference type="InterPro" id="IPR035905">
    <property type="entry name" value="Barstar-like_sf"/>
</dbReference>
<dbReference type="Proteomes" id="UP000294599">
    <property type="component" value="Unassembled WGS sequence"/>
</dbReference>
<dbReference type="OrthoDB" id="7575400at2"/>